<keyword evidence="2" id="KW-0805">Transcription regulation</keyword>
<dbReference type="PANTHER" id="PTHR31069:SF31">
    <property type="entry name" value="MONODICTYPHENONE CLUSTER TRANSCRIPTION FACTOR-RELATED"/>
    <property type="match status" value="1"/>
</dbReference>
<evidence type="ECO:0000259" key="6">
    <source>
        <dbReference type="PROSITE" id="PS50048"/>
    </source>
</evidence>
<dbReference type="InterPro" id="IPR050675">
    <property type="entry name" value="OAF3"/>
</dbReference>
<evidence type="ECO:0000313" key="7">
    <source>
        <dbReference type="EMBL" id="PMD39419.1"/>
    </source>
</evidence>
<evidence type="ECO:0000256" key="5">
    <source>
        <dbReference type="ARBA" id="ARBA00023242"/>
    </source>
</evidence>
<dbReference type="Pfam" id="PF08493">
    <property type="entry name" value="AflR"/>
    <property type="match status" value="1"/>
</dbReference>
<dbReference type="AlphaFoldDB" id="A0A2J6RLR0"/>
<proteinExistence type="predicted"/>
<reference evidence="7 8" key="1">
    <citation type="submission" date="2016-04" db="EMBL/GenBank/DDBJ databases">
        <title>A degradative enzymes factory behind the ericoid mycorrhizal symbiosis.</title>
        <authorList>
            <consortium name="DOE Joint Genome Institute"/>
            <person name="Martino E."/>
            <person name="Morin E."/>
            <person name="Grelet G."/>
            <person name="Kuo A."/>
            <person name="Kohler A."/>
            <person name="Daghino S."/>
            <person name="Barry K."/>
            <person name="Choi C."/>
            <person name="Cichocki N."/>
            <person name="Clum A."/>
            <person name="Copeland A."/>
            <person name="Hainaut M."/>
            <person name="Haridas S."/>
            <person name="Labutti K."/>
            <person name="Lindquist E."/>
            <person name="Lipzen A."/>
            <person name="Khouja H.-R."/>
            <person name="Murat C."/>
            <person name="Ohm R."/>
            <person name="Olson A."/>
            <person name="Spatafora J."/>
            <person name="Veneault-Fourrey C."/>
            <person name="Henrissat B."/>
            <person name="Grigoriev I."/>
            <person name="Martin F."/>
            <person name="Perotto S."/>
        </authorList>
    </citation>
    <scope>NUCLEOTIDE SEQUENCE [LARGE SCALE GENOMIC DNA]</scope>
    <source>
        <strain evidence="7 8">F</strain>
    </source>
</reference>
<keyword evidence="4" id="KW-0804">Transcription</keyword>
<dbReference type="PROSITE" id="PS50048">
    <property type="entry name" value="ZN2_CY6_FUNGAL_2"/>
    <property type="match status" value="1"/>
</dbReference>
<evidence type="ECO:0000256" key="2">
    <source>
        <dbReference type="ARBA" id="ARBA00023015"/>
    </source>
</evidence>
<dbReference type="SMART" id="SM00066">
    <property type="entry name" value="GAL4"/>
    <property type="match status" value="1"/>
</dbReference>
<feature type="domain" description="Zn(2)-C6 fungal-type" evidence="6">
    <location>
        <begin position="20"/>
        <end position="50"/>
    </location>
</feature>
<dbReference type="PANTHER" id="PTHR31069">
    <property type="entry name" value="OLEATE-ACTIVATED TRANSCRIPTION FACTOR 1-RELATED"/>
    <property type="match status" value="1"/>
</dbReference>
<dbReference type="Pfam" id="PF00172">
    <property type="entry name" value="Zn_clus"/>
    <property type="match status" value="1"/>
</dbReference>
<dbReference type="InterPro" id="IPR001138">
    <property type="entry name" value="Zn2Cys6_DnaBD"/>
</dbReference>
<sequence>MQEPPQYNAVKARHIKLRASCDACFLAKVKCSKARPVCSRCLACGSECTYSPSCRAGKRKSPLRKAERRLAVEAIHVRPNLASKDVKDPRMRGTYGSRERQDALIASEFTPGTLGGSFELATSYFMTSVPLSHELSVESSGSITNDDFFNPAFDWVTQTETGNTSTYFDNITQSHLDQLSIPSYESSNSSWGIPKGNVPLPSPPPDFVSSPITNPTMDPKKPSSCPCFTTCLETLQRLHYREIGCLDTESTLFENQDAIATCSKVLECPACTSKGLSELQATVLATIISNLISTLQSACKKCSSTFHKRIYHYQQREYDGNFNIIRENISWLVGRNIARSLKDLEELFSKFQQFLERDNETVLSYALACQLRHSLQAGLDGLKECKDFLMQP</sequence>
<dbReference type="InterPro" id="IPR036864">
    <property type="entry name" value="Zn2-C6_fun-type_DNA-bd_sf"/>
</dbReference>
<keyword evidence="5" id="KW-0539">Nucleus</keyword>
<evidence type="ECO:0000313" key="8">
    <source>
        <dbReference type="Proteomes" id="UP000235786"/>
    </source>
</evidence>
<dbReference type="GO" id="GO:0003677">
    <property type="term" value="F:DNA binding"/>
    <property type="evidence" value="ECO:0007669"/>
    <property type="project" value="UniProtKB-KW"/>
</dbReference>
<dbReference type="Gene3D" id="4.10.240.10">
    <property type="entry name" value="Zn(2)-C6 fungal-type DNA-binding domain"/>
    <property type="match status" value="1"/>
</dbReference>
<dbReference type="PRINTS" id="PR00755">
    <property type="entry name" value="AFLATOXINBRP"/>
</dbReference>
<accession>A0A2J6RLR0</accession>
<dbReference type="GO" id="GO:0008270">
    <property type="term" value="F:zinc ion binding"/>
    <property type="evidence" value="ECO:0007669"/>
    <property type="project" value="InterPro"/>
</dbReference>
<dbReference type="InterPro" id="IPR013700">
    <property type="entry name" value="AflR"/>
</dbReference>
<dbReference type="OrthoDB" id="5069333at2759"/>
<evidence type="ECO:0000256" key="3">
    <source>
        <dbReference type="ARBA" id="ARBA00023125"/>
    </source>
</evidence>
<dbReference type="SUPFAM" id="SSF57701">
    <property type="entry name" value="Zn2/Cys6 DNA-binding domain"/>
    <property type="match status" value="1"/>
</dbReference>
<dbReference type="GO" id="GO:0005634">
    <property type="term" value="C:nucleus"/>
    <property type="evidence" value="ECO:0007669"/>
    <property type="project" value="InterPro"/>
</dbReference>
<dbReference type="EMBL" id="KZ613946">
    <property type="protein sequence ID" value="PMD39419.1"/>
    <property type="molecule type" value="Genomic_DNA"/>
</dbReference>
<keyword evidence="1" id="KW-0479">Metal-binding</keyword>
<evidence type="ECO:0000256" key="1">
    <source>
        <dbReference type="ARBA" id="ARBA00022723"/>
    </source>
</evidence>
<dbReference type="Proteomes" id="UP000235786">
    <property type="component" value="Unassembled WGS sequence"/>
</dbReference>
<organism evidence="7 8">
    <name type="scientific">Hyaloscypha variabilis (strain UAMH 11265 / GT02V1 / F)</name>
    <name type="common">Meliniomyces variabilis</name>
    <dbReference type="NCBI Taxonomy" id="1149755"/>
    <lineage>
        <taxon>Eukaryota</taxon>
        <taxon>Fungi</taxon>
        <taxon>Dikarya</taxon>
        <taxon>Ascomycota</taxon>
        <taxon>Pezizomycotina</taxon>
        <taxon>Leotiomycetes</taxon>
        <taxon>Helotiales</taxon>
        <taxon>Hyaloscyphaceae</taxon>
        <taxon>Hyaloscypha</taxon>
        <taxon>Hyaloscypha variabilis</taxon>
    </lineage>
</organism>
<dbReference type="GO" id="GO:0000981">
    <property type="term" value="F:DNA-binding transcription factor activity, RNA polymerase II-specific"/>
    <property type="evidence" value="ECO:0007669"/>
    <property type="project" value="InterPro"/>
</dbReference>
<keyword evidence="3" id="KW-0238">DNA-binding</keyword>
<name>A0A2J6RLR0_HYAVF</name>
<dbReference type="CDD" id="cd00067">
    <property type="entry name" value="GAL4"/>
    <property type="match status" value="1"/>
</dbReference>
<keyword evidence="8" id="KW-1185">Reference proteome</keyword>
<evidence type="ECO:0000256" key="4">
    <source>
        <dbReference type="ARBA" id="ARBA00023163"/>
    </source>
</evidence>
<protein>
    <recommendedName>
        <fullName evidence="6">Zn(2)-C6 fungal-type domain-containing protein</fullName>
    </recommendedName>
</protein>
<dbReference type="GO" id="GO:0045122">
    <property type="term" value="P:aflatoxin biosynthetic process"/>
    <property type="evidence" value="ECO:0007669"/>
    <property type="project" value="InterPro"/>
</dbReference>
<gene>
    <name evidence="7" type="ORF">L207DRAFT_529401</name>
</gene>